<dbReference type="InterPro" id="IPR043713">
    <property type="entry name" value="DUF5654"/>
</dbReference>
<evidence type="ECO:0000256" key="1">
    <source>
        <dbReference type="SAM" id="Phobius"/>
    </source>
</evidence>
<accession>A0A0G1D5F4</accession>
<feature type="transmembrane region" description="Helical" evidence="1">
    <location>
        <begin position="55"/>
        <end position="76"/>
    </location>
</feature>
<dbReference type="Proteomes" id="UP000033980">
    <property type="component" value="Unassembled WGS sequence"/>
</dbReference>
<feature type="transmembrane region" description="Helical" evidence="1">
    <location>
        <begin position="12"/>
        <end position="35"/>
    </location>
</feature>
<dbReference type="PATRIC" id="fig|1618390.3.peg.621"/>
<keyword evidence="1" id="KW-0812">Transmembrane</keyword>
<protein>
    <submittedName>
        <fullName evidence="2">Uncharacterized protein</fullName>
    </submittedName>
</protein>
<reference evidence="2 3" key="1">
    <citation type="journal article" date="2015" name="Nature">
        <title>rRNA introns, odd ribosomes, and small enigmatic genomes across a large radiation of phyla.</title>
        <authorList>
            <person name="Brown C.T."/>
            <person name="Hug L.A."/>
            <person name="Thomas B.C."/>
            <person name="Sharon I."/>
            <person name="Castelle C.J."/>
            <person name="Singh A."/>
            <person name="Wilkins M.J."/>
            <person name="Williams K.H."/>
            <person name="Banfield J.F."/>
        </authorList>
    </citation>
    <scope>NUCLEOTIDE SEQUENCE [LARGE SCALE GENOMIC DNA]</scope>
</reference>
<gene>
    <name evidence="2" type="ORF">UV68_C0031G0007</name>
</gene>
<dbReference type="Pfam" id="PF18898">
    <property type="entry name" value="DUF5654"/>
    <property type="match status" value="1"/>
</dbReference>
<proteinExistence type="predicted"/>
<dbReference type="EMBL" id="LCFK01000031">
    <property type="protein sequence ID" value="KKS92947.1"/>
    <property type="molecule type" value="Genomic_DNA"/>
</dbReference>
<keyword evidence="1" id="KW-1133">Transmembrane helix</keyword>
<evidence type="ECO:0000313" key="3">
    <source>
        <dbReference type="Proteomes" id="UP000033980"/>
    </source>
</evidence>
<dbReference type="AlphaFoldDB" id="A0A0G1D5F4"/>
<sequence>MAIKKESDKRIHRIMVTQVITLISTSFGLVAALAWNEAIKEYVNVFIKPYFAKGSGVISLFIYASAITTIAVIITVQSTKIIERINSKNVKY</sequence>
<comment type="caution">
    <text evidence="2">The sequence shown here is derived from an EMBL/GenBank/DDBJ whole genome shotgun (WGS) entry which is preliminary data.</text>
</comment>
<name>A0A0G1D5F4_9BACT</name>
<evidence type="ECO:0000313" key="2">
    <source>
        <dbReference type="EMBL" id="KKS92947.1"/>
    </source>
</evidence>
<organism evidence="2 3">
    <name type="scientific">Candidatus Collierbacteria bacterium GW2011_GWC2_43_12</name>
    <dbReference type="NCBI Taxonomy" id="1618390"/>
    <lineage>
        <taxon>Bacteria</taxon>
        <taxon>Candidatus Collieribacteriota</taxon>
    </lineage>
</organism>
<keyword evidence="1" id="KW-0472">Membrane</keyword>